<keyword evidence="3" id="KW-1185">Reference proteome</keyword>
<reference evidence="2 3" key="1">
    <citation type="submission" date="2019-05" db="EMBL/GenBank/DDBJ databases">
        <title>Another draft genome of Portunus trituberculatus and its Hox gene families provides insights of decapod evolution.</title>
        <authorList>
            <person name="Jeong J.-H."/>
            <person name="Song I."/>
            <person name="Kim S."/>
            <person name="Choi T."/>
            <person name="Kim D."/>
            <person name="Ryu S."/>
            <person name="Kim W."/>
        </authorList>
    </citation>
    <scope>NUCLEOTIDE SEQUENCE [LARGE SCALE GENOMIC DNA]</scope>
    <source>
        <tissue evidence="2">Muscle</tissue>
    </source>
</reference>
<evidence type="ECO:0000256" key="1">
    <source>
        <dbReference type="SAM" id="MobiDB-lite"/>
    </source>
</evidence>
<sequence>MACWWPSLSLPPTSTYPETVTTKRLGMNLNSPDPRIFTPSLPLPTGGTPTASTLARMGWRQRPEVPRKYGGHDGKARGRRG</sequence>
<organism evidence="2 3">
    <name type="scientific">Portunus trituberculatus</name>
    <name type="common">Swimming crab</name>
    <name type="synonym">Neptunus trituberculatus</name>
    <dbReference type="NCBI Taxonomy" id="210409"/>
    <lineage>
        <taxon>Eukaryota</taxon>
        <taxon>Metazoa</taxon>
        <taxon>Ecdysozoa</taxon>
        <taxon>Arthropoda</taxon>
        <taxon>Crustacea</taxon>
        <taxon>Multicrustacea</taxon>
        <taxon>Malacostraca</taxon>
        <taxon>Eumalacostraca</taxon>
        <taxon>Eucarida</taxon>
        <taxon>Decapoda</taxon>
        <taxon>Pleocyemata</taxon>
        <taxon>Brachyura</taxon>
        <taxon>Eubrachyura</taxon>
        <taxon>Portunoidea</taxon>
        <taxon>Portunidae</taxon>
        <taxon>Portuninae</taxon>
        <taxon>Portunus</taxon>
    </lineage>
</organism>
<accession>A0A5B7I2D0</accession>
<evidence type="ECO:0000313" key="3">
    <source>
        <dbReference type="Proteomes" id="UP000324222"/>
    </source>
</evidence>
<feature type="region of interest" description="Disordered" evidence="1">
    <location>
        <begin position="61"/>
        <end position="81"/>
    </location>
</feature>
<dbReference type="AlphaFoldDB" id="A0A5B7I2D0"/>
<dbReference type="Proteomes" id="UP000324222">
    <property type="component" value="Unassembled WGS sequence"/>
</dbReference>
<proteinExistence type="predicted"/>
<dbReference type="EMBL" id="VSRR010051323">
    <property type="protein sequence ID" value="MPC79511.1"/>
    <property type="molecule type" value="Genomic_DNA"/>
</dbReference>
<evidence type="ECO:0000313" key="2">
    <source>
        <dbReference type="EMBL" id="MPC79511.1"/>
    </source>
</evidence>
<comment type="caution">
    <text evidence="2">The sequence shown here is derived from an EMBL/GenBank/DDBJ whole genome shotgun (WGS) entry which is preliminary data.</text>
</comment>
<protein>
    <submittedName>
        <fullName evidence="2">Uncharacterized protein</fullName>
    </submittedName>
</protein>
<gene>
    <name evidence="2" type="ORF">E2C01_074040</name>
</gene>
<name>A0A5B7I2D0_PORTR</name>